<dbReference type="AlphaFoldDB" id="A0A4Y5T5P9"/>
<sequence length="31" mass="3646">MNLSLIIFYHLGSREKNRNEVLEVIMVKKGN</sequence>
<proteinExistence type="predicted"/>
<evidence type="ECO:0000313" key="1">
    <source>
        <dbReference type="EMBL" id="QDB01329.1"/>
    </source>
</evidence>
<accession>A0A4Y5T5P9</accession>
<protein>
    <submittedName>
        <fullName evidence="1">Uncharacterized protein</fullName>
    </submittedName>
</protein>
<name>A0A4Y5T5P9_9STAP</name>
<dbReference type="EMBL" id="MK422159">
    <property type="protein sequence ID" value="QDB01329.1"/>
    <property type="molecule type" value="Genomic_DNA"/>
</dbReference>
<organism evidence="1">
    <name type="scientific">Macrococcoides canis</name>
    <dbReference type="NCBI Taxonomy" id="1855823"/>
    <lineage>
        <taxon>Bacteria</taxon>
        <taxon>Bacillati</taxon>
        <taxon>Bacillota</taxon>
        <taxon>Bacilli</taxon>
        <taxon>Bacillales</taxon>
        <taxon>Staphylococcaceae</taxon>
        <taxon>Macrococcoides</taxon>
    </lineage>
</organism>
<reference evidence="1" key="1">
    <citation type="journal article" date="2019" name="J. Antimicrob. Chemother.">
        <title>Macrococcus canis contains recombinogenic methicillin resistance elements and the mecB plasmid found in Staphylococcus aureus.</title>
        <authorList>
            <person name="Chanchaithong P."/>
            <person name="Perreten V."/>
            <person name="Schwendener S."/>
        </authorList>
    </citation>
    <scope>NUCLEOTIDE SEQUENCE</scope>
    <source>
        <strain evidence="1">KM0218</strain>
    </source>
</reference>